<gene>
    <name evidence="1" type="ORF">PTSG_11944</name>
</gene>
<protein>
    <submittedName>
        <fullName evidence="1">Uncharacterized protein</fullName>
    </submittedName>
</protein>
<dbReference type="InParanoid" id="F2U3U3"/>
<keyword evidence="2" id="KW-1185">Reference proteome</keyword>
<dbReference type="Proteomes" id="UP000007799">
    <property type="component" value="Unassembled WGS sequence"/>
</dbReference>
<dbReference type="EMBL" id="GL832960">
    <property type="protein sequence ID" value="EGD82287.1"/>
    <property type="molecule type" value="Genomic_DNA"/>
</dbReference>
<dbReference type="RefSeq" id="XP_004996470.1">
    <property type="nucleotide sequence ID" value="XM_004996413.1"/>
</dbReference>
<reference evidence="1" key="1">
    <citation type="submission" date="2009-08" db="EMBL/GenBank/DDBJ databases">
        <title>Annotation of Salpingoeca rosetta.</title>
        <authorList>
            <consortium name="The Broad Institute Genome Sequencing Platform"/>
            <person name="Russ C."/>
            <person name="Cuomo C."/>
            <person name="Burger G."/>
            <person name="Gray M.W."/>
            <person name="Holland P.W.H."/>
            <person name="King N."/>
            <person name="Lang F.B.F."/>
            <person name="Roger A.J."/>
            <person name="Ruiz-Trillo I."/>
            <person name="Young S.K."/>
            <person name="Zeng Q."/>
            <person name="Gargeya S."/>
            <person name="Alvarado L."/>
            <person name="Berlin A."/>
            <person name="Chapman S.B."/>
            <person name="Chen Z."/>
            <person name="Freedman E."/>
            <person name="Gellesch M."/>
            <person name="Goldberg J."/>
            <person name="Griggs A."/>
            <person name="Gujja S."/>
            <person name="Heilman E."/>
            <person name="Heiman D."/>
            <person name="Howarth C."/>
            <person name="Mehta T."/>
            <person name="Neiman D."/>
            <person name="Pearson M."/>
            <person name="Roberts A."/>
            <person name="Saif S."/>
            <person name="Shea T."/>
            <person name="Shenoy N."/>
            <person name="Sisk P."/>
            <person name="Stolte C."/>
            <person name="Sykes S."/>
            <person name="White J."/>
            <person name="Yandava C."/>
            <person name="Haas B."/>
            <person name="Nusbaum C."/>
            <person name="Birren B."/>
        </authorList>
    </citation>
    <scope>NUCLEOTIDE SEQUENCE [LARGE SCALE GENOMIC DNA]</scope>
    <source>
        <strain evidence="1">ATCC 50818</strain>
    </source>
</reference>
<accession>F2U3U3</accession>
<name>F2U3U3_SALR5</name>
<dbReference type="KEGG" id="sre:PTSG_11944"/>
<dbReference type="GeneID" id="16077055"/>
<organism evidence="2">
    <name type="scientific">Salpingoeca rosetta (strain ATCC 50818 / BSB-021)</name>
    <dbReference type="NCBI Taxonomy" id="946362"/>
    <lineage>
        <taxon>Eukaryota</taxon>
        <taxon>Choanoflagellata</taxon>
        <taxon>Craspedida</taxon>
        <taxon>Salpingoecidae</taxon>
        <taxon>Salpingoeca</taxon>
    </lineage>
</organism>
<dbReference type="AlphaFoldDB" id="F2U3U3"/>
<evidence type="ECO:0000313" key="2">
    <source>
        <dbReference type="Proteomes" id="UP000007799"/>
    </source>
</evidence>
<proteinExistence type="predicted"/>
<sequence>MVLNLLIALTLDRADLDFQLLRGWRRRRSVQREGVLHALKKEMQYSTCRATLPTIIE</sequence>
<evidence type="ECO:0000313" key="1">
    <source>
        <dbReference type="EMBL" id="EGD82287.1"/>
    </source>
</evidence>